<evidence type="ECO:0000259" key="1">
    <source>
        <dbReference type="PROSITE" id="PS50851"/>
    </source>
</evidence>
<dbReference type="PANTHER" id="PTHR22617">
    <property type="entry name" value="CHEMOTAXIS SENSOR HISTIDINE KINASE-RELATED"/>
    <property type="match status" value="1"/>
</dbReference>
<name>A0A1M6B5R6_9CLOT</name>
<dbReference type="GO" id="GO:0005829">
    <property type="term" value="C:cytosol"/>
    <property type="evidence" value="ECO:0007669"/>
    <property type="project" value="TreeGrafter"/>
</dbReference>
<dbReference type="AlphaFoldDB" id="A0A1M6B5R6"/>
<proteinExistence type="predicted"/>
<dbReference type="Proteomes" id="UP000184310">
    <property type="component" value="Unassembled WGS sequence"/>
</dbReference>
<accession>A0A1M6B5R6</accession>
<dbReference type="GO" id="GO:0007165">
    <property type="term" value="P:signal transduction"/>
    <property type="evidence" value="ECO:0007669"/>
    <property type="project" value="InterPro"/>
</dbReference>
<feature type="domain" description="CheW-like" evidence="1">
    <location>
        <begin position="5"/>
        <end position="145"/>
    </location>
</feature>
<dbReference type="PANTHER" id="PTHR22617:SF23">
    <property type="entry name" value="CHEMOTAXIS PROTEIN CHEW"/>
    <property type="match status" value="1"/>
</dbReference>
<dbReference type="OrthoDB" id="9794382at2"/>
<dbReference type="SMART" id="SM00260">
    <property type="entry name" value="CheW"/>
    <property type="match status" value="1"/>
</dbReference>
<dbReference type="InterPro" id="IPR002545">
    <property type="entry name" value="CheW-lke_dom"/>
</dbReference>
<dbReference type="InterPro" id="IPR039315">
    <property type="entry name" value="CheW"/>
</dbReference>
<sequence length="149" mass="16844">MAVNEIKILIFSLNGENYATDIMEVERILGYEVPTALPEVPFFMDGVINYEESILPVINLAKKFSFPESKITNESKIVVVKESGDKLGIVVENVYEVRDVNKDDVEKPKAIEANISSRYIKGLIRLEGKIIILLDLAKLLNDEERAKIF</sequence>
<evidence type="ECO:0000313" key="3">
    <source>
        <dbReference type="Proteomes" id="UP000184310"/>
    </source>
</evidence>
<dbReference type="Gene3D" id="2.40.50.180">
    <property type="entry name" value="CheA-289, Domain 4"/>
    <property type="match status" value="1"/>
</dbReference>
<dbReference type="InterPro" id="IPR036061">
    <property type="entry name" value="CheW-like_dom_sf"/>
</dbReference>
<dbReference type="RefSeq" id="WP_072984497.1">
    <property type="nucleotide sequence ID" value="NZ_FQZB01000003.1"/>
</dbReference>
<gene>
    <name evidence="2" type="ORF">SAMN02745163_00263</name>
</gene>
<dbReference type="SUPFAM" id="SSF50341">
    <property type="entry name" value="CheW-like"/>
    <property type="match status" value="1"/>
</dbReference>
<dbReference type="STRING" id="1121302.SAMN02745163_00263"/>
<evidence type="ECO:0000313" key="2">
    <source>
        <dbReference type="EMBL" id="SHI44071.1"/>
    </source>
</evidence>
<dbReference type="EMBL" id="FQZB01000003">
    <property type="protein sequence ID" value="SHI44071.1"/>
    <property type="molecule type" value="Genomic_DNA"/>
</dbReference>
<reference evidence="2 3" key="1">
    <citation type="submission" date="2016-11" db="EMBL/GenBank/DDBJ databases">
        <authorList>
            <person name="Jaros S."/>
            <person name="Januszkiewicz K."/>
            <person name="Wedrychowicz H."/>
        </authorList>
    </citation>
    <scope>NUCLEOTIDE SEQUENCE [LARGE SCALE GENOMIC DNA]</scope>
    <source>
        <strain evidence="2 3">DSM 21758</strain>
    </source>
</reference>
<organism evidence="2 3">
    <name type="scientific">Clostridium cavendishii DSM 21758</name>
    <dbReference type="NCBI Taxonomy" id="1121302"/>
    <lineage>
        <taxon>Bacteria</taxon>
        <taxon>Bacillati</taxon>
        <taxon>Bacillota</taxon>
        <taxon>Clostridia</taxon>
        <taxon>Eubacteriales</taxon>
        <taxon>Clostridiaceae</taxon>
        <taxon>Clostridium</taxon>
    </lineage>
</organism>
<dbReference type="GO" id="GO:0006935">
    <property type="term" value="P:chemotaxis"/>
    <property type="evidence" value="ECO:0007669"/>
    <property type="project" value="InterPro"/>
</dbReference>
<dbReference type="PROSITE" id="PS50851">
    <property type="entry name" value="CHEW"/>
    <property type="match status" value="1"/>
</dbReference>
<keyword evidence="3" id="KW-1185">Reference proteome</keyword>
<dbReference type="Gene3D" id="2.30.30.40">
    <property type="entry name" value="SH3 Domains"/>
    <property type="match status" value="1"/>
</dbReference>
<protein>
    <submittedName>
        <fullName evidence="2">Purine-binding chemotaxis protein CheW</fullName>
    </submittedName>
</protein>
<dbReference type="Pfam" id="PF01584">
    <property type="entry name" value="CheW"/>
    <property type="match status" value="1"/>
</dbReference>